<evidence type="ECO:0000259" key="16">
    <source>
        <dbReference type="Pfam" id="PF20501"/>
    </source>
</evidence>
<evidence type="ECO:0000256" key="6">
    <source>
        <dbReference type="ARBA" id="ARBA00022989"/>
    </source>
</evidence>
<feature type="domain" description="Na+/H+ antiporter MnhB subunit-related protein" evidence="14">
    <location>
        <begin position="911"/>
        <end position="1034"/>
    </location>
</feature>
<dbReference type="GO" id="GO:0006811">
    <property type="term" value="P:monoatomic ion transport"/>
    <property type="evidence" value="ECO:0007669"/>
    <property type="project" value="UniProtKB-KW"/>
</dbReference>
<feature type="compositionally biased region" description="Low complexity" evidence="10">
    <location>
        <begin position="827"/>
        <end position="856"/>
    </location>
</feature>
<dbReference type="NCBIfam" id="NF009284">
    <property type="entry name" value="PRK12644.1"/>
    <property type="match status" value="1"/>
</dbReference>
<feature type="transmembrane region" description="Helical" evidence="11">
    <location>
        <begin position="295"/>
        <end position="312"/>
    </location>
</feature>
<evidence type="ECO:0000313" key="18">
    <source>
        <dbReference type="Proteomes" id="UP000675554"/>
    </source>
</evidence>
<dbReference type="InterPro" id="IPR007182">
    <property type="entry name" value="MnhB"/>
</dbReference>
<evidence type="ECO:0000259" key="12">
    <source>
        <dbReference type="Pfam" id="PF00361"/>
    </source>
</evidence>
<feature type="transmembrane region" description="Helical" evidence="11">
    <location>
        <begin position="970"/>
        <end position="993"/>
    </location>
</feature>
<sequence length="1089" mass="112667">MLWLILLHCAAACCAGPLVRWLGPRAFAVLALVPASAAIWAAVRYADVVDGHTPTQTWAWIPAQGVHLALRCDPLALLMTLVAGGVGALVMVYCAGYFRDDEPRLGRFAGTLTAFAGAMLGLVLADDLIVLYVLWELTTVFSFLLIGHNPERRTNRRAALQALIVTTLGGLVMLIGFLMLGHAAGTYRISALVADPPRASVAVSVALVLVLVGALSKSAVWPFSFWLPGAMAAPTPVSAYLHAAAMVKAGIYLVARLAPAFSDVVPWRATVLVLGAATMLLGGWRALRETDLKRLLAFGTVSQLGFLTLLVGDGRRDAALAGVAMLLAHALFKAPLFLTVGIIDHATGTRELPKLSGLGRSMPGVCALAVLAGLSMAGLPPLLGFAAKEAAVDALLHGGTVQHAALAAVVAGSALTTAYTLRFLWGAFARKRDAPDTPLRARTGAFLAVPPALCALAGLALGPGVSLLDPLLARYADTFHAPDGKPFHLALWHGFGPALALSAVSWALGLLVFFAVRPLAALGERLAAVDGDHLFARSLWFLERLSLQITGAVQRGSLPVYLGTALAVLVGAQAVALAVDRPWDHVTSVRVYDSVPQLVVAAGVCVVAVLCVRARQRMKAVVLAGVTGYGTAMLYVLHGAPDLALTQFAVETVSVIVFVLVLRRLPARFPDVRRAGWMRRVTQLVFGVAAGAFAAGLTYLAASARIAEPAGPELTETTAHDGVKNVVATTLVDLRAWDTMGESAVLAVAAVGVTSLVYLRRRAGTPALPIATRAGVSVHGAPGTAAGGGTAEAAAGAGVTETTGSTRVVPAAEERVRPGWASAAPLSDGASGEPPSAAPGDGSPDGASGPSASPGSADGGAFGAVPRDKRDVWPVAGTRVGAPRAVRGIAAPRRTWLAASSTLAPERRSVIFEVVARLVFHPIVVLSLYLLFCAENLPGGGFTAGLVAALALAVRYLAGGRHELAAAAPVDAGFLLGLGLLTMTLTGLGGLVLGDAVLAAGKIEGELPLLGHYHLASPVLFDVGVYLLVLGVVLDVLRSLGSEVDRRVERELSKEAKARKRRERAQRRDPDRGPVPDPEPGPGAGGGGR</sequence>
<feature type="transmembrane region" description="Helical" evidence="11">
    <location>
        <begin position="594"/>
        <end position="613"/>
    </location>
</feature>
<dbReference type="Pfam" id="PF20501">
    <property type="entry name" value="MbhE"/>
    <property type="match status" value="1"/>
</dbReference>
<dbReference type="PANTHER" id="PTHR43373">
    <property type="entry name" value="NA(+)/H(+) ANTIPORTER SUBUNIT"/>
    <property type="match status" value="1"/>
</dbReference>
<evidence type="ECO:0000256" key="3">
    <source>
        <dbReference type="ARBA" id="ARBA00022449"/>
    </source>
</evidence>
<evidence type="ECO:0000313" key="17">
    <source>
        <dbReference type="EMBL" id="MBR7672024.1"/>
    </source>
</evidence>
<keyword evidence="4" id="KW-1003">Cell membrane</keyword>
<dbReference type="PRINTS" id="PR01434">
    <property type="entry name" value="NADHDHGNASE5"/>
</dbReference>
<evidence type="ECO:0000256" key="7">
    <source>
        <dbReference type="ARBA" id="ARBA00023065"/>
    </source>
</evidence>
<evidence type="ECO:0000256" key="11">
    <source>
        <dbReference type="SAM" id="Phobius"/>
    </source>
</evidence>
<reference evidence="17" key="1">
    <citation type="submission" date="2021-04" db="EMBL/GenBank/DDBJ databases">
        <title>Sequencing of actinobacteria type strains.</title>
        <authorList>
            <person name="Nguyen G.-S."/>
            <person name="Wentzel A."/>
        </authorList>
    </citation>
    <scope>NUCLEOTIDE SEQUENCE</scope>
    <source>
        <strain evidence="17">DSM 42095</strain>
    </source>
</reference>
<feature type="transmembrane region" description="Helical" evidence="11">
    <location>
        <begin position="158"/>
        <end position="181"/>
    </location>
</feature>
<dbReference type="InterPro" id="IPR001516">
    <property type="entry name" value="Proton_antipo_N"/>
</dbReference>
<dbReference type="Gene3D" id="1.20.120.1200">
    <property type="entry name" value="NADH-ubiquinone/plastoquinone oxidoreductase chain 6, subunit NuoJ"/>
    <property type="match status" value="1"/>
</dbReference>
<evidence type="ECO:0000259" key="14">
    <source>
        <dbReference type="Pfam" id="PF04039"/>
    </source>
</evidence>
<feature type="compositionally biased region" description="Low complexity" evidence="10">
    <location>
        <begin position="791"/>
        <end position="804"/>
    </location>
</feature>
<feature type="transmembrane region" description="Helical" evidence="11">
    <location>
        <begin position="910"/>
        <end position="932"/>
    </location>
</feature>
<keyword evidence="5 9" id="KW-0812">Transmembrane</keyword>
<feature type="transmembrane region" description="Helical" evidence="11">
    <location>
        <begin position="445"/>
        <end position="465"/>
    </location>
</feature>
<evidence type="ECO:0000256" key="8">
    <source>
        <dbReference type="ARBA" id="ARBA00023136"/>
    </source>
</evidence>
<keyword evidence="8 11" id="KW-0472">Membrane</keyword>
<evidence type="ECO:0000256" key="10">
    <source>
        <dbReference type="SAM" id="MobiDB-lite"/>
    </source>
</evidence>
<feature type="transmembrane region" description="Helical" evidence="11">
    <location>
        <begin position="75"/>
        <end position="98"/>
    </location>
</feature>
<comment type="caution">
    <text evidence="17">The sequence shown here is derived from an EMBL/GenBank/DDBJ whole genome shotgun (WGS) entry which is preliminary data.</text>
</comment>
<protein>
    <submittedName>
        <fullName evidence="17">Na+/H+ antiporter subunit A</fullName>
    </submittedName>
</protein>
<dbReference type="InterPro" id="IPR050616">
    <property type="entry name" value="CPA3_Na-H_Antiporter_A"/>
</dbReference>
<dbReference type="GO" id="GO:0015297">
    <property type="term" value="F:antiporter activity"/>
    <property type="evidence" value="ECO:0007669"/>
    <property type="project" value="UniProtKB-KW"/>
</dbReference>
<keyword evidence="18" id="KW-1185">Reference proteome</keyword>
<feature type="domain" description="MrpA C-terminal/MbhE" evidence="16">
    <location>
        <begin position="678"/>
        <end position="761"/>
    </location>
</feature>
<dbReference type="InterPro" id="IPR046806">
    <property type="entry name" value="MrpA_C/MbhE"/>
</dbReference>
<feature type="transmembrane region" description="Helical" evidence="11">
    <location>
        <begin position="643"/>
        <end position="662"/>
    </location>
</feature>
<feature type="domain" description="NADH:quinone oxidoreductase/Mrp antiporter transmembrane" evidence="12">
    <location>
        <begin position="125"/>
        <end position="406"/>
    </location>
</feature>
<feature type="transmembrane region" description="Helical" evidence="11">
    <location>
        <begin position="938"/>
        <end position="958"/>
    </location>
</feature>
<feature type="domain" description="MrpA C-terminal/MbhD" evidence="15">
    <location>
        <begin position="603"/>
        <end position="666"/>
    </location>
</feature>
<feature type="transmembrane region" description="Helical" evidence="11">
    <location>
        <begin position="495"/>
        <end position="516"/>
    </location>
</feature>
<feature type="transmembrane region" description="Helical" evidence="11">
    <location>
        <begin position="620"/>
        <end position="637"/>
    </location>
</feature>
<keyword evidence="3" id="KW-0050">Antiport</keyword>
<feature type="transmembrane region" description="Helical" evidence="11">
    <location>
        <begin position="201"/>
        <end position="227"/>
    </location>
</feature>
<keyword evidence="6 11" id="KW-1133">Transmembrane helix</keyword>
<evidence type="ECO:0000256" key="4">
    <source>
        <dbReference type="ARBA" id="ARBA00022475"/>
    </source>
</evidence>
<accession>A0A8T4IRN8</accession>
<feature type="transmembrane region" description="Helical" evidence="11">
    <location>
        <begin position="105"/>
        <end position="123"/>
    </location>
</feature>
<dbReference type="PANTHER" id="PTHR43373:SF1">
    <property type="entry name" value="NA(+)_H(+) ANTIPORTER SUBUNIT A"/>
    <property type="match status" value="1"/>
</dbReference>
<name>A0A8T4IRN8_9ACTN</name>
<feature type="transmembrane region" description="Helical" evidence="11">
    <location>
        <begin position="683"/>
        <end position="702"/>
    </location>
</feature>
<comment type="subcellular location">
    <subcellularLocation>
        <location evidence="1">Cell membrane</location>
        <topology evidence="1">Multi-pass membrane protein</topology>
    </subcellularLocation>
    <subcellularLocation>
        <location evidence="9">Membrane</location>
        <topology evidence="9">Multi-pass membrane protein</topology>
    </subcellularLocation>
</comment>
<feature type="transmembrane region" description="Helical" evidence="11">
    <location>
        <begin position="740"/>
        <end position="759"/>
    </location>
</feature>
<dbReference type="AlphaFoldDB" id="A0A8T4IRN8"/>
<dbReference type="Pfam" id="PF13244">
    <property type="entry name" value="MbhD"/>
    <property type="match status" value="1"/>
</dbReference>
<dbReference type="EMBL" id="JAGSMN010000062">
    <property type="protein sequence ID" value="MBR7672024.1"/>
    <property type="molecule type" value="Genomic_DNA"/>
</dbReference>
<feature type="domain" description="NADH-Ubiquinone oxidoreductase (complex I) chain 5 N-terminal" evidence="13">
    <location>
        <begin position="60"/>
        <end position="108"/>
    </location>
</feature>
<evidence type="ECO:0000256" key="9">
    <source>
        <dbReference type="RuleBase" id="RU000320"/>
    </source>
</evidence>
<feature type="transmembrane region" description="Helical" evidence="11">
    <location>
        <begin position="558"/>
        <end position="579"/>
    </location>
</feature>
<dbReference type="Pfam" id="PF00662">
    <property type="entry name" value="Proton_antipo_N"/>
    <property type="match status" value="1"/>
</dbReference>
<feature type="transmembrane region" description="Helical" evidence="11">
    <location>
        <begin position="403"/>
        <end position="425"/>
    </location>
</feature>
<feature type="region of interest" description="Disordered" evidence="10">
    <location>
        <begin position="1051"/>
        <end position="1089"/>
    </location>
</feature>
<dbReference type="InterPro" id="IPR025383">
    <property type="entry name" value="MrpA_C/MbhD"/>
</dbReference>
<keyword evidence="7" id="KW-0406">Ion transport</keyword>
<keyword evidence="2" id="KW-0813">Transport</keyword>
<evidence type="ECO:0000256" key="1">
    <source>
        <dbReference type="ARBA" id="ARBA00004651"/>
    </source>
</evidence>
<gene>
    <name evidence="17" type="ORF">KDA82_03015</name>
</gene>
<evidence type="ECO:0000256" key="5">
    <source>
        <dbReference type="ARBA" id="ARBA00022692"/>
    </source>
</evidence>
<dbReference type="Proteomes" id="UP000675554">
    <property type="component" value="Unassembled WGS sequence"/>
</dbReference>
<dbReference type="InterPro" id="IPR042106">
    <property type="entry name" value="Nuo/plastoQ_OxRdtase_6_NuoJ"/>
</dbReference>
<dbReference type="Pfam" id="PF00361">
    <property type="entry name" value="Proton_antipo_M"/>
    <property type="match status" value="1"/>
</dbReference>
<evidence type="ECO:0000259" key="13">
    <source>
        <dbReference type="Pfam" id="PF00662"/>
    </source>
</evidence>
<proteinExistence type="predicted"/>
<feature type="transmembrane region" description="Helical" evidence="11">
    <location>
        <begin position="1013"/>
        <end position="1037"/>
    </location>
</feature>
<organism evidence="17 18">
    <name type="scientific">Streptomyces daliensis</name>
    <dbReference type="NCBI Taxonomy" id="299421"/>
    <lineage>
        <taxon>Bacteria</taxon>
        <taxon>Bacillati</taxon>
        <taxon>Actinomycetota</taxon>
        <taxon>Actinomycetes</taxon>
        <taxon>Kitasatosporales</taxon>
        <taxon>Streptomycetaceae</taxon>
        <taxon>Streptomyces</taxon>
    </lineage>
</organism>
<dbReference type="Pfam" id="PF04039">
    <property type="entry name" value="MnhB"/>
    <property type="match status" value="1"/>
</dbReference>
<feature type="region of interest" description="Disordered" evidence="10">
    <location>
        <begin position="781"/>
        <end position="868"/>
    </location>
</feature>
<dbReference type="GO" id="GO:0005886">
    <property type="term" value="C:plasma membrane"/>
    <property type="evidence" value="ECO:0007669"/>
    <property type="project" value="UniProtKB-SubCell"/>
</dbReference>
<feature type="transmembrane region" description="Helical" evidence="11">
    <location>
        <begin position="129"/>
        <end position="146"/>
    </location>
</feature>
<dbReference type="InterPro" id="IPR001750">
    <property type="entry name" value="ND/Mrp_TM"/>
</dbReference>
<feature type="transmembrane region" description="Helical" evidence="11">
    <location>
        <begin position="264"/>
        <end position="283"/>
    </location>
</feature>
<evidence type="ECO:0000259" key="15">
    <source>
        <dbReference type="Pfam" id="PF13244"/>
    </source>
</evidence>
<feature type="transmembrane region" description="Helical" evidence="11">
    <location>
        <begin position="318"/>
        <end position="343"/>
    </location>
</feature>
<feature type="transmembrane region" description="Helical" evidence="11">
    <location>
        <begin position="364"/>
        <end position="383"/>
    </location>
</feature>
<evidence type="ECO:0000256" key="2">
    <source>
        <dbReference type="ARBA" id="ARBA00022448"/>
    </source>
</evidence>